<dbReference type="InterPro" id="IPR011042">
    <property type="entry name" value="6-blade_b-propeller_TolB-like"/>
</dbReference>
<dbReference type="Gene3D" id="2.120.10.30">
    <property type="entry name" value="TolB, C-terminal domain"/>
    <property type="match status" value="1"/>
</dbReference>
<keyword evidence="2" id="KW-1185">Reference proteome</keyword>
<proteinExistence type="predicted"/>
<protein>
    <submittedName>
        <fullName evidence="1">Uncharacterized protein</fullName>
    </submittedName>
</protein>
<dbReference type="PANTHER" id="PTHR32161:SF19">
    <property type="entry name" value="DPP6 AMINO-TERMINAL DOMAIN PROTEIN"/>
    <property type="match status" value="1"/>
</dbReference>
<dbReference type="Proteomes" id="UP000824890">
    <property type="component" value="Unassembled WGS sequence"/>
</dbReference>
<dbReference type="InterPro" id="IPR011659">
    <property type="entry name" value="WD40"/>
</dbReference>
<comment type="caution">
    <text evidence="1">The sequence shown here is derived from an EMBL/GenBank/DDBJ whole genome shotgun (WGS) entry which is preliminary data.</text>
</comment>
<dbReference type="Pfam" id="PF07676">
    <property type="entry name" value="PD40"/>
    <property type="match status" value="1"/>
</dbReference>
<gene>
    <name evidence="1" type="ORF">HID58_024518</name>
</gene>
<accession>A0ABQ7XGB0</accession>
<sequence length="66" mass="7470">MDAGRASEAGGLFRLTNGNWNDTIATWVPDNNWIVFASNREYIGTLLMDCMWVHPDGTGLGRWRKN</sequence>
<evidence type="ECO:0000313" key="1">
    <source>
        <dbReference type="EMBL" id="KAH0854995.1"/>
    </source>
</evidence>
<dbReference type="EMBL" id="JAGKQM010000182">
    <property type="protein sequence ID" value="KAH0854995.1"/>
    <property type="molecule type" value="Genomic_DNA"/>
</dbReference>
<dbReference type="PANTHER" id="PTHR32161">
    <property type="entry name" value="DPP6 N-TERMINAL DOMAIN-LIKE PROTEIN"/>
    <property type="match status" value="1"/>
</dbReference>
<organism evidence="1 2">
    <name type="scientific">Brassica napus</name>
    <name type="common">Rape</name>
    <dbReference type="NCBI Taxonomy" id="3708"/>
    <lineage>
        <taxon>Eukaryota</taxon>
        <taxon>Viridiplantae</taxon>
        <taxon>Streptophyta</taxon>
        <taxon>Embryophyta</taxon>
        <taxon>Tracheophyta</taxon>
        <taxon>Spermatophyta</taxon>
        <taxon>Magnoliopsida</taxon>
        <taxon>eudicotyledons</taxon>
        <taxon>Gunneridae</taxon>
        <taxon>Pentapetalae</taxon>
        <taxon>rosids</taxon>
        <taxon>malvids</taxon>
        <taxon>Brassicales</taxon>
        <taxon>Brassicaceae</taxon>
        <taxon>Brassiceae</taxon>
        <taxon>Brassica</taxon>
    </lineage>
</organism>
<name>A0ABQ7XGB0_BRANA</name>
<evidence type="ECO:0000313" key="2">
    <source>
        <dbReference type="Proteomes" id="UP000824890"/>
    </source>
</evidence>
<reference evidence="1 2" key="1">
    <citation type="submission" date="2021-05" db="EMBL/GenBank/DDBJ databases">
        <title>Genome Assembly of Synthetic Allotetraploid Brassica napus Reveals Homoeologous Exchanges between Subgenomes.</title>
        <authorList>
            <person name="Davis J.T."/>
        </authorList>
    </citation>
    <scope>NUCLEOTIDE SEQUENCE [LARGE SCALE GENOMIC DNA]</scope>
    <source>
        <strain evidence="2">cv. Da-Ae</strain>
        <tissue evidence="1">Seedling</tissue>
    </source>
</reference>